<reference evidence="7 8" key="1">
    <citation type="submission" date="2020-07" db="EMBL/GenBank/DDBJ databases">
        <title>Sequencing the genomes of 1000 actinobacteria strains.</title>
        <authorList>
            <person name="Klenk H.-P."/>
        </authorList>
    </citation>
    <scope>NUCLEOTIDE SEQUENCE [LARGE SCALE GENOMIC DNA]</scope>
    <source>
        <strain evidence="7 8">DSM 41455</strain>
    </source>
</reference>
<gene>
    <name evidence="7" type="ORF">HEB29_003311</name>
</gene>
<comment type="caution">
    <text evidence="7">The sequence shown here is derived from an EMBL/GenBank/DDBJ whole genome shotgun (WGS) entry which is preliminary data.</text>
</comment>
<dbReference type="AlphaFoldDB" id="A0A7Y9HD85"/>
<dbReference type="GO" id="GO:0005886">
    <property type="term" value="C:plasma membrane"/>
    <property type="evidence" value="ECO:0007669"/>
    <property type="project" value="UniProtKB-SubCell"/>
</dbReference>
<dbReference type="PANTHER" id="PTHR23513">
    <property type="entry name" value="INTEGRAL MEMBRANE EFFLUX PROTEIN-RELATED"/>
    <property type="match status" value="1"/>
</dbReference>
<dbReference type="GO" id="GO:0022857">
    <property type="term" value="F:transmembrane transporter activity"/>
    <property type="evidence" value="ECO:0007669"/>
    <property type="project" value="InterPro"/>
</dbReference>
<dbReference type="PANTHER" id="PTHR23513:SF11">
    <property type="entry name" value="STAPHYLOFERRIN A TRANSPORTER"/>
    <property type="match status" value="1"/>
</dbReference>
<evidence type="ECO:0000256" key="2">
    <source>
        <dbReference type="ARBA" id="ARBA00022475"/>
    </source>
</evidence>
<dbReference type="SUPFAM" id="SSF103473">
    <property type="entry name" value="MFS general substrate transporter"/>
    <property type="match status" value="1"/>
</dbReference>
<feature type="transmembrane region" description="Helical" evidence="6">
    <location>
        <begin position="405"/>
        <end position="423"/>
    </location>
</feature>
<feature type="transmembrane region" description="Helical" evidence="6">
    <location>
        <begin position="287"/>
        <end position="306"/>
    </location>
</feature>
<feature type="transmembrane region" description="Helical" evidence="6">
    <location>
        <begin position="339"/>
        <end position="362"/>
    </location>
</feature>
<feature type="transmembrane region" description="Helical" evidence="6">
    <location>
        <begin position="112"/>
        <end position="131"/>
    </location>
</feature>
<evidence type="ECO:0000256" key="6">
    <source>
        <dbReference type="SAM" id="Phobius"/>
    </source>
</evidence>
<evidence type="ECO:0000313" key="8">
    <source>
        <dbReference type="Proteomes" id="UP000530403"/>
    </source>
</evidence>
<name>A0A7Y9HD85_9ACTN</name>
<feature type="transmembrane region" description="Helical" evidence="6">
    <location>
        <begin position="251"/>
        <end position="275"/>
    </location>
</feature>
<dbReference type="InterPro" id="IPR011701">
    <property type="entry name" value="MFS"/>
</dbReference>
<dbReference type="Gene3D" id="1.20.1250.20">
    <property type="entry name" value="MFS general substrate transporter like domains"/>
    <property type="match status" value="1"/>
</dbReference>
<feature type="transmembrane region" description="Helical" evidence="6">
    <location>
        <begin position="203"/>
        <end position="223"/>
    </location>
</feature>
<keyword evidence="2" id="KW-1003">Cell membrane</keyword>
<feature type="transmembrane region" description="Helical" evidence="6">
    <location>
        <begin position="137"/>
        <end position="161"/>
    </location>
</feature>
<dbReference type="EMBL" id="JACCCF010000001">
    <property type="protein sequence ID" value="NYE42300.1"/>
    <property type="molecule type" value="Genomic_DNA"/>
</dbReference>
<organism evidence="7 8">
    <name type="scientific">Streptomyces fulvorobeus</name>
    <dbReference type="NCBI Taxonomy" id="284028"/>
    <lineage>
        <taxon>Bacteria</taxon>
        <taxon>Bacillati</taxon>
        <taxon>Actinomycetota</taxon>
        <taxon>Actinomycetes</taxon>
        <taxon>Kitasatosporales</taxon>
        <taxon>Streptomycetaceae</taxon>
        <taxon>Streptomyces</taxon>
    </lineage>
</organism>
<dbReference type="InterPro" id="IPR036259">
    <property type="entry name" value="MFS_trans_sf"/>
</dbReference>
<dbReference type="Proteomes" id="UP000530403">
    <property type="component" value="Unassembled WGS sequence"/>
</dbReference>
<feature type="transmembrane region" description="Helical" evidence="6">
    <location>
        <begin position="313"/>
        <end position="333"/>
    </location>
</feature>
<evidence type="ECO:0000256" key="4">
    <source>
        <dbReference type="ARBA" id="ARBA00022989"/>
    </source>
</evidence>
<comment type="subcellular location">
    <subcellularLocation>
        <location evidence="1">Cell membrane</location>
        <topology evidence="1">Multi-pass membrane protein</topology>
    </subcellularLocation>
</comment>
<evidence type="ECO:0000256" key="5">
    <source>
        <dbReference type="ARBA" id="ARBA00023136"/>
    </source>
</evidence>
<feature type="transmembrane region" description="Helical" evidence="6">
    <location>
        <begin position="49"/>
        <end position="73"/>
    </location>
</feature>
<keyword evidence="5 6" id="KW-0472">Membrane</keyword>
<evidence type="ECO:0000256" key="1">
    <source>
        <dbReference type="ARBA" id="ARBA00004651"/>
    </source>
</evidence>
<dbReference type="Pfam" id="PF07690">
    <property type="entry name" value="MFS_1"/>
    <property type="match status" value="1"/>
</dbReference>
<evidence type="ECO:0000313" key="7">
    <source>
        <dbReference type="EMBL" id="NYE42300.1"/>
    </source>
</evidence>
<feature type="transmembrane region" description="Helical" evidence="6">
    <location>
        <begin position="173"/>
        <end position="197"/>
    </location>
</feature>
<proteinExistence type="predicted"/>
<evidence type="ECO:0000256" key="3">
    <source>
        <dbReference type="ARBA" id="ARBA00022692"/>
    </source>
</evidence>
<keyword evidence="4 6" id="KW-1133">Transmembrane helix</keyword>
<feature type="transmembrane region" description="Helical" evidence="6">
    <location>
        <begin position="79"/>
        <end position="100"/>
    </location>
</feature>
<accession>A0A7Y9HD85</accession>
<sequence>MMEKPADGVCVPDAGRAAEPLLPAFPPPSGSKGTALPGPLWNRNFRLFFVARTVALFGDGMIPVALTAGLLGAGRPASSVGFALAAWMGPLAFFVLFGGVLADRFTPRRMMIIADVLRLGGAVVLCVTFTAGDPPLWVVYALSSVAGVGAALFQPGVASTVPRVSADVQRANAVLRVAEALMTMAGPAFAGVLVGLASAGAVYAANAVTFAVSGVCLFLLRLAPAPSDEAVRGTFAAELVDGWREFMARSWLWGVIAVWTVYGFTVLGPMLPLTAVLVTEGHGSTTYGVMMAVNGAGSVLGGLLALRLRPRRPLAAGAVALSGVALTLLTLGFDMSVPALAAGQFVGGAVSAFWLVMWSTTVQTHVPPEALNRLHAYDVAGSLLMVAAGRALAGPVAEAVGAPEVLLAGAVINMGVVAVLLVARPIRRLERIG</sequence>
<feature type="transmembrane region" description="Helical" evidence="6">
    <location>
        <begin position="374"/>
        <end position="393"/>
    </location>
</feature>
<dbReference type="CDD" id="cd06173">
    <property type="entry name" value="MFS_MefA_like"/>
    <property type="match status" value="1"/>
</dbReference>
<keyword evidence="3 6" id="KW-0812">Transmembrane</keyword>
<protein>
    <submittedName>
        <fullName evidence="7">MFS family permease</fullName>
    </submittedName>
</protein>